<dbReference type="RefSeq" id="WP_092014493.1">
    <property type="nucleotide sequence ID" value="NZ_FOXH01000003.1"/>
</dbReference>
<dbReference type="STRING" id="1079859.SAMN04515674_103302"/>
<keyword evidence="1" id="KW-0732">Signal</keyword>
<evidence type="ECO:0000313" key="3">
    <source>
        <dbReference type="EMBL" id="SFP48171.1"/>
    </source>
</evidence>
<gene>
    <name evidence="3" type="ORF">SAMN04515674_103302</name>
</gene>
<protein>
    <submittedName>
        <fullName evidence="3">Disulphide bond corrector protein DsbC</fullName>
    </submittedName>
</protein>
<proteinExistence type="predicted"/>
<evidence type="ECO:0000313" key="4">
    <source>
        <dbReference type="Proteomes" id="UP000199306"/>
    </source>
</evidence>
<feature type="signal peptide" evidence="1">
    <location>
        <begin position="1"/>
        <end position="22"/>
    </location>
</feature>
<reference evidence="3 4" key="1">
    <citation type="submission" date="2016-10" db="EMBL/GenBank/DDBJ databases">
        <authorList>
            <person name="de Groot N.N."/>
        </authorList>
    </citation>
    <scope>NUCLEOTIDE SEQUENCE [LARGE SCALE GENOMIC DNA]</scope>
    <source>
        <strain evidence="4">E92,LMG 26720,CCM 7988</strain>
    </source>
</reference>
<keyword evidence="4" id="KW-1185">Reference proteome</keyword>
<evidence type="ECO:0000259" key="2">
    <source>
        <dbReference type="Pfam" id="PF11412"/>
    </source>
</evidence>
<feature type="chain" id="PRO_5011751105" evidence="1">
    <location>
        <begin position="23"/>
        <end position="170"/>
    </location>
</feature>
<accession>A0A1I5QQ84</accession>
<dbReference type="Pfam" id="PF11412">
    <property type="entry name" value="DsbD_N"/>
    <property type="match status" value="1"/>
</dbReference>
<organism evidence="3 4">
    <name type="scientific">Pseudarcicella hirudinis</name>
    <dbReference type="NCBI Taxonomy" id="1079859"/>
    <lineage>
        <taxon>Bacteria</taxon>
        <taxon>Pseudomonadati</taxon>
        <taxon>Bacteroidota</taxon>
        <taxon>Cytophagia</taxon>
        <taxon>Cytophagales</taxon>
        <taxon>Flectobacillaceae</taxon>
        <taxon>Pseudarcicella</taxon>
    </lineage>
</organism>
<dbReference type="AlphaFoldDB" id="A0A1I5QQ84"/>
<evidence type="ECO:0000256" key="1">
    <source>
        <dbReference type="SAM" id="SignalP"/>
    </source>
</evidence>
<dbReference type="InterPro" id="IPR028250">
    <property type="entry name" value="DsbDN"/>
</dbReference>
<name>A0A1I5QQ84_9BACT</name>
<dbReference type="EMBL" id="FOXH01000003">
    <property type="protein sequence ID" value="SFP48171.1"/>
    <property type="molecule type" value="Genomic_DNA"/>
</dbReference>
<dbReference type="Proteomes" id="UP000199306">
    <property type="component" value="Unassembled WGS sequence"/>
</dbReference>
<dbReference type="OrthoDB" id="767251at2"/>
<sequence length="170" mass="19006">MKKIIFSFFTILTLLVSVAVNAQKLTPAKWSWALSKPNPAVGETVDIVFTVKIDKDWYLYSSDFDPDLGPIVTTIKFKANDSYATVGGLKAINPHKKFDKEIWNGEYTYFKEKGEFRQSVKILKTDIVIEGVYDSQTCTDKTGQCVPIKGPFKLEAKAGADNVSAKKKVK</sequence>
<feature type="domain" description="Thiol:disulfide interchange protein DsbD N-terminal" evidence="2">
    <location>
        <begin position="41"/>
        <end position="152"/>
    </location>
</feature>